<feature type="region of interest" description="Disordered" evidence="1">
    <location>
        <begin position="30"/>
        <end position="51"/>
    </location>
</feature>
<proteinExistence type="predicted"/>
<gene>
    <name evidence="2" type="ORF">MGWOODY_XGa1078</name>
</gene>
<protein>
    <submittedName>
        <fullName evidence="2">Uncharacterized protein</fullName>
    </submittedName>
</protein>
<reference evidence="2" key="1">
    <citation type="submission" date="2015-10" db="EMBL/GenBank/DDBJ databases">
        <authorList>
            <person name="Gilbert D.G."/>
        </authorList>
    </citation>
    <scope>NUCLEOTIDE SEQUENCE</scope>
</reference>
<dbReference type="EMBL" id="CZRL01000084">
    <property type="protein sequence ID" value="CUS52586.1"/>
    <property type="molecule type" value="Genomic_DNA"/>
</dbReference>
<evidence type="ECO:0000313" key="2">
    <source>
        <dbReference type="EMBL" id="CUS52586.1"/>
    </source>
</evidence>
<dbReference type="AlphaFoldDB" id="A0A160TV01"/>
<sequence>MLAGNNATRALYDRLGNRPFFRQYITHAAGAPSPKKNYIGRLPARTRQSDP</sequence>
<organism evidence="2">
    <name type="scientific">hydrothermal vent metagenome</name>
    <dbReference type="NCBI Taxonomy" id="652676"/>
    <lineage>
        <taxon>unclassified sequences</taxon>
        <taxon>metagenomes</taxon>
        <taxon>ecological metagenomes</taxon>
    </lineage>
</organism>
<name>A0A160TV01_9ZZZZ</name>
<evidence type="ECO:0000256" key="1">
    <source>
        <dbReference type="SAM" id="MobiDB-lite"/>
    </source>
</evidence>
<accession>A0A160TV01</accession>